<evidence type="ECO:0000313" key="3">
    <source>
        <dbReference type="Proteomes" id="UP001151760"/>
    </source>
</evidence>
<dbReference type="Proteomes" id="UP001151760">
    <property type="component" value="Unassembled WGS sequence"/>
</dbReference>
<comment type="caution">
    <text evidence="2">The sequence shown here is derived from an EMBL/GenBank/DDBJ whole genome shotgun (WGS) entry which is preliminary data.</text>
</comment>
<sequence>MRASSIQKLVQYQQGFSQGGRMGYNPEIRTYACGTIRHGTSRARLPRQIGMPRLPFGMIPGTKPEPLKIAKTEQRARSFAGRDPIHLLAFEMRCVYDTDGQSQRLERLPVVIDTFYREHTINRVGCGLYNDEEINASGSKGMQRGAPSGDIGRGTTGTGLRLSLIQPPPPPPQCTHNSGDVEKLKKKNK</sequence>
<reference evidence="2" key="2">
    <citation type="submission" date="2022-01" db="EMBL/GenBank/DDBJ databases">
        <authorList>
            <person name="Yamashiro T."/>
            <person name="Shiraishi A."/>
            <person name="Satake H."/>
            <person name="Nakayama K."/>
        </authorList>
    </citation>
    <scope>NUCLEOTIDE SEQUENCE</scope>
</reference>
<organism evidence="2 3">
    <name type="scientific">Tanacetum coccineum</name>
    <dbReference type="NCBI Taxonomy" id="301880"/>
    <lineage>
        <taxon>Eukaryota</taxon>
        <taxon>Viridiplantae</taxon>
        <taxon>Streptophyta</taxon>
        <taxon>Embryophyta</taxon>
        <taxon>Tracheophyta</taxon>
        <taxon>Spermatophyta</taxon>
        <taxon>Magnoliopsida</taxon>
        <taxon>eudicotyledons</taxon>
        <taxon>Gunneridae</taxon>
        <taxon>Pentapetalae</taxon>
        <taxon>asterids</taxon>
        <taxon>campanulids</taxon>
        <taxon>Asterales</taxon>
        <taxon>Asteraceae</taxon>
        <taxon>Asteroideae</taxon>
        <taxon>Anthemideae</taxon>
        <taxon>Anthemidinae</taxon>
        <taxon>Tanacetum</taxon>
    </lineage>
</organism>
<proteinExistence type="predicted"/>
<dbReference type="EMBL" id="BQNB010011690">
    <property type="protein sequence ID" value="GJS93890.1"/>
    <property type="molecule type" value="Genomic_DNA"/>
</dbReference>
<protein>
    <submittedName>
        <fullName evidence="2">Uncharacterized protein</fullName>
    </submittedName>
</protein>
<accession>A0ABQ4ZVA1</accession>
<gene>
    <name evidence="2" type="ORF">Tco_0800858</name>
</gene>
<evidence type="ECO:0000313" key="2">
    <source>
        <dbReference type="EMBL" id="GJS93890.1"/>
    </source>
</evidence>
<evidence type="ECO:0000256" key="1">
    <source>
        <dbReference type="SAM" id="MobiDB-lite"/>
    </source>
</evidence>
<feature type="region of interest" description="Disordered" evidence="1">
    <location>
        <begin position="138"/>
        <end position="189"/>
    </location>
</feature>
<keyword evidence="3" id="KW-1185">Reference proteome</keyword>
<reference evidence="2" key="1">
    <citation type="journal article" date="2022" name="Int. J. Mol. Sci.">
        <title>Draft Genome of Tanacetum Coccineum: Genomic Comparison of Closely Related Tanacetum-Family Plants.</title>
        <authorList>
            <person name="Yamashiro T."/>
            <person name="Shiraishi A."/>
            <person name="Nakayama K."/>
            <person name="Satake H."/>
        </authorList>
    </citation>
    <scope>NUCLEOTIDE SEQUENCE</scope>
</reference>
<name>A0ABQ4ZVA1_9ASTR</name>